<keyword evidence="10" id="KW-1185">Reference proteome</keyword>
<keyword evidence="7" id="KW-0131">Cell cycle</keyword>
<feature type="transmembrane region" description="Helical" evidence="7">
    <location>
        <begin position="270"/>
        <end position="291"/>
    </location>
</feature>
<evidence type="ECO:0000256" key="5">
    <source>
        <dbReference type="ARBA" id="ARBA00022989"/>
    </source>
</evidence>
<dbReference type="PANTHER" id="PTHR22926">
    <property type="entry name" value="PHOSPHO-N-ACETYLMURAMOYL-PENTAPEPTIDE-TRANSFERASE"/>
    <property type="match status" value="1"/>
</dbReference>
<keyword evidence="7" id="KW-0573">Peptidoglycan synthesis</keyword>
<keyword evidence="7" id="KW-1003">Cell membrane</keyword>
<evidence type="ECO:0000256" key="4">
    <source>
        <dbReference type="ARBA" id="ARBA00022692"/>
    </source>
</evidence>
<evidence type="ECO:0000313" key="9">
    <source>
        <dbReference type="EMBL" id="MDG2990081.1"/>
    </source>
</evidence>
<dbReference type="GO" id="GO:0016740">
    <property type="term" value="F:transferase activity"/>
    <property type="evidence" value="ECO:0007669"/>
    <property type="project" value="UniProtKB-KW"/>
</dbReference>
<dbReference type="InterPro" id="IPR000715">
    <property type="entry name" value="Glycosyl_transferase_4"/>
</dbReference>
<keyword evidence="7" id="KW-0460">Magnesium</keyword>
<dbReference type="EC" id="2.7.8.13" evidence="7 8"/>
<feature type="transmembrane region" description="Helical" evidence="7">
    <location>
        <begin position="121"/>
        <end position="141"/>
    </location>
</feature>
<feature type="transmembrane region" description="Helical" evidence="7">
    <location>
        <begin position="189"/>
        <end position="208"/>
    </location>
</feature>
<proteinExistence type="inferred from homology"/>
<comment type="similarity">
    <text evidence="2 7">Belongs to the glycosyltransferase 4 family. MraY subfamily.</text>
</comment>
<dbReference type="Proteomes" id="UP001154265">
    <property type="component" value="Unassembled WGS sequence"/>
</dbReference>
<keyword evidence="6 7" id="KW-0472">Membrane</keyword>
<gene>
    <name evidence="7 9" type="primary">mraY</name>
    <name evidence="9" type="ORF">L3556_03905</name>
</gene>
<dbReference type="NCBIfam" id="TIGR00445">
    <property type="entry name" value="mraY"/>
    <property type="match status" value="1"/>
</dbReference>
<feature type="transmembrane region" description="Helical" evidence="7">
    <location>
        <begin position="20"/>
        <end position="39"/>
    </location>
</feature>
<dbReference type="PROSITE" id="PS01347">
    <property type="entry name" value="MRAY_1"/>
    <property type="match status" value="1"/>
</dbReference>
<feature type="transmembrane region" description="Helical" evidence="7">
    <location>
        <begin position="51"/>
        <end position="71"/>
    </location>
</feature>
<feature type="transmembrane region" description="Helical" evidence="7">
    <location>
        <begin position="246"/>
        <end position="263"/>
    </location>
</feature>
<comment type="function">
    <text evidence="7">Catalyzes the initial step of the lipid cycle reactions in the biosynthesis of the cell wall peptidoglycan: transfers peptidoglycan precursor phospho-MurNAc-pentapeptide from UDP-MurNAc-pentapeptide onto the lipid carrier undecaprenyl phosphate, yielding undecaprenyl-pyrophosphoryl-MurNAc-pentapeptide, known as lipid I.</text>
</comment>
<dbReference type="Pfam" id="PF00953">
    <property type="entry name" value="Glycos_transf_4"/>
    <property type="match status" value="1"/>
</dbReference>
<keyword evidence="3 7" id="KW-0808">Transferase</keyword>
<evidence type="ECO:0000256" key="3">
    <source>
        <dbReference type="ARBA" id="ARBA00022679"/>
    </source>
</evidence>
<organism evidence="9 10">
    <name type="scientific">Candidatus Synechococcus calcipolaris G9</name>
    <dbReference type="NCBI Taxonomy" id="1497997"/>
    <lineage>
        <taxon>Bacteria</taxon>
        <taxon>Bacillati</taxon>
        <taxon>Cyanobacteriota</taxon>
        <taxon>Cyanophyceae</taxon>
        <taxon>Synechococcales</taxon>
        <taxon>Synechococcaceae</taxon>
        <taxon>Synechococcus</taxon>
    </lineage>
</organism>
<dbReference type="InterPro" id="IPR003524">
    <property type="entry name" value="PNAcMuramoyl-5peptid_Trfase"/>
</dbReference>
<comment type="catalytic activity">
    <reaction evidence="7">
        <text>UDP-N-acetyl-alpha-D-muramoyl-L-alanyl-gamma-D-glutamyl-meso-2,6-diaminopimeloyl-D-alanyl-D-alanine + di-trans,octa-cis-undecaprenyl phosphate = di-trans,octa-cis-undecaprenyl diphospho-N-acetyl-alpha-D-muramoyl-L-alanyl-D-glutamyl-meso-2,6-diaminopimeloyl-D-alanyl-D-alanine + UMP</text>
        <dbReference type="Rhea" id="RHEA:28386"/>
        <dbReference type="ChEBI" id="CHEBI:57865"/>
        <dbReference type="ChEBI" id="CHEBI:60392"/>
        <dbReference type="ChEBI" id="CHEBI:61386"/>
        <dbReference type="ChEBI" id="CHEBI:61387"/>
        <dbReference type="EC" id="2.7.8.13"/>
    </reaction>
</comment>
<evidence type="ECO:0000256" key="6">
    <source>
        <dbReference type="ARBA" id="ARBA00023136"/>
    </source>
</evidence>
<feature type="transmembrane region" description="Helical" evidence="7">
    <location>
        <begin position="220"/>
        <end position="240"/>
    </location>
</feature>
<evidence type="ECO:0000256" key="1">
    <source>
        <dbReference type="ARBA" id="ARBA00004141"/>
    </source>
</evidence>
<comment type="caution">
    <text evidence="9">The sequence shown here is derived from an EMBL/GenBank/DDBJ whole genome shotgun (WGS) entry which is preliminary data.</text>
</comment>
<dbReference type="PROSITE" id="PS01348">
    <property type="entry name" value="MRAY_2"/>
    <property type="match status" value="1"/>
</dbReference>
<keyword evidence="7" id="KW-0132">Cell division</keyword>
<comment type="pathway">
    <text evidence="7">Cell wall biogenesis; peptidoglycan biosynthesis.</text>
</comment>
<evidence type="ECO:0000313" key="10">
    <source>
        <dbReference type="Proteomes" id="UP001154265"/>
    </source>
</evidence>
<feature type="transmembrane region" description="Helical" evidence="7">
    <location>
        <begin position="161"/>
        <end position="177"/>
    </location>
</feature>
<keyword evidence="7" id="KW-0133">Cell shape</keyword>
<feature type="transmembrane region" description="Helical" evidence="7">
    <location>
        <begin position="92"/>
        <end position="115"/>
    </location>
</feature>
<dbReference type="RefSeq" id="WP_277865999.1">
    <property type="nucleotide sequence ID" value="NZ_JAKKUT010000002.1"/>
</dbReference>
<dbReference type="InterPro" id="IPR018480">
    <property type="entry name" value="PNAcMuramoyl-5peptid_Trfase_CS"/>
</dbReference>
<protein>
    <recommendedName>
        <fullName evidence="7 8">Phospho-N-acetylmuramoyl-pentapeptide-transferase</fullName>
        <ecNumber evidence="7 8">2.7.8.13</ecNumber>
    </recommendedName>
    <alternativeName>
        <fullName evidence="7">UDP-MurNAc-pentapeptide phosphotransferase</fullName>
    </alternativeName>
</protein>
<dbReference type="HAMAP" id="MF_00038">
    <property type="entry name" value="MraY"/>
    <property type="match status" value="1"/>
</dbReference>
<reference evidence="9" key="1">
    <citation type="journal article" date="2022" name="Genome Biol. Evol.">
        <title>A New Gene Family Diagnostic for Intracellular Biomineralization of Amorphous Ca Carbonates by Cyanobacteria.</title>
        <authorList>
            <person name="Benzerara K."/>
            <person name="Duprat E."/>
            <person name="Bitard-Feildel T."/>
            <person name="Caumes G."/>
            <person name="Cassier-Chauvat C."/>
            <person name="Chauvat F."/>
            <person name="Dezi M."/>
            <person name="Diop S.I."/>
            <person name="Gaschignard G."/>
            <person name="Gorgen S."/>
            <person name="Gugger M."/>
            <person name="Lopez-Garcia P."/>
            <person name="Millet M."/>
            <person name="Skouri-Panet F."/>
            <person name="Moreira D."/>
            <person name="Callebaut I."/>
        </authorList>
    </citation>
    <scope>NUCLEOTIDE SEQUENCE</scope>
    <source>
        <strain evidence="9">G9</strain>
    </source>
</reference>
<dbReference type="Pfam" id="PF10555">
    <property type="entry name" value="MraY_sig1"/>
    <property type="match status" value="1"/>
</dbReference>
<keyword evidence="4 7" id="KW-0812">Transmembrane</keyword>
<evidence type="ECO:0000256" key="2">
    <source>
        <dbReference type="ARBA" id="ARBA00005583"/>
    </source>
</evidence>
<name>A0ABT6EXW4_9SYNE</name>
<dbReference type="CDD" id="cd06852">
    <property type="entry name" value="GT_MraY"/>
    <property type="match status" value="1"/>
</dbReference>
<keyword evidence="7" id="KW-0479">Metal-binding</keyword>
<evidence type="ECO:0000256" key="8">
    <source>
        <dbReference type="NCBIfam" id="TIGR00445"/>
    </source>
</evidence>
<dbReference type="PANTHER" id="PTHR22926:SF5">
    <property type="entry name" value="PHOSPHO-N-ACETYLMURAMOYL-PENTAPEPTIDE-TRANSFERASE HOMOLOG"/>
    <property type="match status" value="1"/>
</dbReference>
<feature type="transmembrane region" description="Helical" evidence="7">
    <location>
        <begin position="351"/>
        <end position="372"/>
    </location>
</feature>
<accession>A0ABT6EXW4</accession>
<keyword evidence="5 7" id="KW-1133">Transmembrane helix</keyword>
<evidence type="ECO:0000256" key="7">
    <source>
        <dbReference type="HAMAP-Rule" id="MF_00038"/>
    </source>
</evidence>
<keyword evidence="7" id="KW-0961">Cell wall biogenesis/degradation</keyword>
<comment type="subcellular location">
    <subcellularLocation>
        <location evidence="7">Cell membrane</location>
        <topology evidence="7">Multi-pass membrane protein</topology>
    </subcellularLocation>
    <subcellularLocation>
        <location evidence="1">Membrane</location>
        <topology evidence="1">Multi-pass membrane protein</topology>
    </subcellularLocation>
</comment>
<comment type="cofactor">
    <cofactor evidence="7">
        <name>Mg(2+)</name>
        <dbReference type="ChEBI" id="CHEBI:18420"/>
    </cofactor>
</comment>
<sequence>MTPTKSESLATPSFLTGRRLFICLTLILLGMAIASDVVFKHWQQPAISFTLPLVGTATLTALMGQWVVPLLRRLKTGQVIREDGPQSHLKKSGTPTMGGIFLIPTGLLVALAWTGLGLEQWPLRVLAIALLTTVYGGIGWWDDWQVLVRKSNKGMSARLRLLLEGGAALCFAAWLLRMDPTVTTIQFSWGWALPLGLLFIPLAIFVPMAEGNAVNLTDGLDGLAAGTVAIALLSLGILVAADFPDLMILTAAMAGACLGFLWHNHHPARVFMGDTGSLALGAVLAGIGLVSHHLWELLIISGLFLAESLSVIAQVGYYKATKGPDGIGKRLFKMAPLHHHFELSGWSELRVVATFYLVVLVLGFGAWLQGILPQSYF</sequence>
<dbReference type="EMBL" id="JAKKUT010000002">
    <property type="protein sequence ID" value="MDG2990081.1"/>
    <property type="molecule type" value="Genomic_DNA"/>
</dbReference>
<reference evidence="9" key="2">
    <citation type="submission" date="2022-01" db="EMBL/GenBank/DDBJ databases">
        <authorList>
            <person name="Zivanovic Y."/>
            <person name="Moreira D."/>
            <person name="Lopez-Garcia P."/>
        </authorList>
    </citation>
    <scope>NUCLEOTIDE SEQUENCE</scope>
    <source>
        <strain evidence="9">G9</strain>
    </source>
</reference>